<name>F6X5V4_CIOIN</name>
<keyword evidence="2" id="KW-1185">Reference proteome</keyword>
<sequence>IVNRVRCLNFKSDGFSSQSFDKDLHSSSETKNQVKSRLFLDVVIAQCASVFKLLTSEDKTLLIWRITFFVLDLGFDVVNRVRCLNFKSDGLSSQSFDKNLHSSSKTKNQVKSRLFLDVVIAQCASVFKLLTSEDKTLLIWRITFFVLDLGFDVVNRVRCLNFKSDGLSSQSFDKNLHSSSKTKNQVKSRLFLDVVIAQCTSVFKLLTSEDKTLLIWGDSFFVLDLGFDIVNRIRCLNFKSDGFSSQSFDKDLHSSSETKNQVKSGLFLDVVIAQCASVFKLLTSEDKT</sequence>
<dbReference type="Proteomes" id="UP000008144">
    <property type="component" value="Unassembled WGS sequence"/>
</dbReference>
<dbReference type="GeneTree" id="ENSGT00400000024168"/>
<protein>
    <submittedName>
        <fullName evidence="1">Uncharacterized protein</fullName>
    </submittedName>
</protein>
<organism evidence="1 2">
    <name type="scientific">Ciona intestinalis</name>
    <name type="common">Transparent sea squirt</name>
    <name type="synonym">Ascidia intestinalis</name>
    <dbReference type="NCBI Taxonomy" id="7719"/>
    <lineage>
        <taxon>Eukaryota</taxon>
        <taxon>Metazoa</taxon>
        <taxon>Chordata</taxon>
        <taxon>Tunicata</taxon>
        <taxon>Ascidiacea</taxon>
        <taxon>Phlebobranchia</taxon>
        <taxon>Cionidae</taxon>
        <taxon>Ciona</taxon>
    </lineage>
</organism>
<evidence type="ECO:0000313" key="1">
    <source>
        <dbReference type="Ensembl" id="ENSCINP00000015602.3"/>
    </source>
</evidence>
<reference evidence="1" key="3">
    <citation type="submission" date="2025-09" db="UniProtKB">
        <authorList>
            <consortium name="Ensembl"/>
        </authorList>
    </citation>
    <scope>IDENTIFICATION</scope>
</reference>
<dbReference type="AlphaFoldDB" id="F6X5V4"/>
<proteinExistence type="predicted"/>
<dbReference type="Ensembl" id="ENSCINT00000015602.3">
    <property type="protein sequence ID" value="ENSCINP00000015602.3"/>
    <property type="gene ID" value="ENSCING00000020377.1"/>
</dbReference>
<dbReference type="HOGENOM" id="CLU_971555_0_0_1"/>
<reference evidence="1" key="2">
    <citation type="submission" date="2025-08" db="UniProtKB">
        <authorList>
            <consortium name="Ensembl"/>
        </authorList>
    </citation>
    <scope>IDENTIFICATION</scope>
</reference>
<reference evidence="2" key="1">
    <citation type="journal article" date="2002" name="Science">
        <title>The draft genome of Ciona intestinalis: insights into chordate and vertebrate origins.</title>
        <authorList>
            <person name="Dehal P."/>
            <person name="Satou Y."/>
            <person name="Campbell R.K."/>
            <person name="Chapman J."/>
            <person name="Degnan B."/>
            <person name="De Tomaso A."/>
            <person name="Davidson B."/>
            <person name="Di Gregorio A."/>
            <person name="Gelpke M."/>
            <person name="Goodstein D.M."/>
            <person name="Harafuji N."/>
            <person name="Hastings K.E."/>
            <person name="Ho I."/>
            <person name="Hotta K."/>
            <person name="Huang W."/>
            <person name="Kawashima T."/>
            <person name="Lemaire P."/>
            <person name="Martinez D."/>
            <person name="Meinertzhagen I.A."/>
            <person name="Necula S."/>
            <person name="Nonaka M."/>
            <person name="Putnam N."/>
            <person name="Rash S."/>
            <person name="Saiga H."/>
            <person name="Satake M."/>
            <person name="Terry A."/>
            <person name="Yamada L."/>
            <person name="Wang H.G."/>
            <person name="Awazu S."/>
            <person name="Azumi K."/>
            <person name="Boore J."/>
            <person name="Branno M."/>
            <person name="Chin-Bow S."/>
            <person name="DeSantis R."/>
            <person name="Doyle S."/>
            <person name="Francino P."/>
            <person name="Keys D.N."/>
            <person name="Haga S."/>
            <person name="Hayashi H."/>
            <person name="Hino K."/>
            <person name="Imai K.S."/>
            <person name="Inaba K."/>
            <person name="Kano S."/>
            <person name="Kobayashi K."/>
            <person name="Kobayashi M."/>
            <person name="Lee B.I."/>
            <person name="Makabe K.W."/>
            <person name="Manohar C."/>
            <person name="Matassi G."/>
            <person name="Medina M."/>
            <person name="Mochizuki Y."/>
            <person name="Mount S."/>
            <person name="Morishita T."/>
            <person name="Miura S."/>
            <person name="Nakayama A."/>
            <person name="Nishizaka S."/>
            <person name="Nomoto H."/>
            <person name="Ohta F."/>
            <person name="Oishi K."/>
            <person name="Rigoutsos I."/>
            <person name="Sano M."/>
            <person name="Sasaki A."/>
            <person name="Sasakura Y."/>
            <person name="Shoguchi E."/>
            <person name="Shin-i T."/>
            <person name="Spagnuolo A."/>
            <person name="Stainier D."/>
            <person name="Suzuki M.M."/>
            <person name="Tassy O."/>
            <person name="Takatori N."/>
            <person name="Tokuoka M."/>
            <person name="Yagi K."/>
            <person name="Yoshizaki F."/>
            <person name="Wada S."/>
            <person name="Zhang C."/>
            <person name="Hyatt P.D."/>
            <person name="Larimer F."/>
            <person name="Detter C."/>
            <person name="Doggett N."/>
            <person name="Glavina T."/>
            <person name="Hawkins T."/>
            <person name="Richardson P."/>
            <person name="Lucas S."/>
            <person name="Kohara Y."/>
            <person name="Levine M."/>
            <person name="Satoh N."/>
            <person name="Rokhsar D.S."/>
        </authorList>
    </citation>
    <scope>NUCLEOTIDE SEQUENCE [LARGE SCALE GENOMIC DNA]</scope>
</reference>
<evidence type="ECO:0000313" key="2">
    <source>
        <dbReference type="Proteomes" id="UP000008144"/>
    </source>
</evidence>
<accession>F6X5V4</accession>
<dbReference type="InParanoid" id="F6X5V4"/>